<reference evidence="2 3" key="1">
    <citation type="submission" date="2016-10" db="EMBL/GenBank/DDBJ databases">
        <title>The genome sequence of Colletotrichum fioriniae PJ7.</title>
        <authorList>
            <person name="Baroncelli R."/>
        </authorList>
    </citation>
    <scope>NUCLEOTIDE SEQUENCE [LARGE SCALE GENOMIC DNA]</scope>
    <source>
        <strain evidence="2 3">IMI 309622</strain>
    </source>
</reference>
<sequence>MVKAVEPMVFFAAASAAASSWSFNSEIMVYSNQRGAAAAAAGSGTTAGQSSLQNRIHGSGILDRSVPSHQQPPSLQQQQQPSIDSSSPLSAPLRMVAEQFSSKSTTHPTRDLRYTIETEGAYVAVDLELMVMREGQSDSYDDFGHDNNARLVAENTGAAANGRPKHKKIGRFTVHRGWSRS</sequence>
<gene>
    <name evidence="2" type="ORF">CCOS01_16452</name>
</gene>
<proteinExistence type="predicted"/>
<dbReference type="GeneID" id="85348135"/>
<comment type="caution">
    <text evidence="2">The sequence shown here is derived from an EMBL/GenBank/DDBJ whole genome shotgun (WGS) entry which is preliminary data.</text>
</comment>
<evidence type="ECO:0000313" key="2">
    <source>
        <dbReference type="EMBL" id="KAK1506593.1"/>
    </source>
</evidence>
<dbReference type="Proteomes" id="UP001240678">
    <property type="component" value="Unassembled WGS sequence"/>
</dbReference>
<evidence type="ECO:0000313" key="3">
    <source>
        <dbReference type="Proteomes" id="UP001240678"/>
    </source>
</evidence>
<organism evidence="2 3">
    <name type="scientific">Colletotrichum costaricense</name>
    <dbReference type="NCBI Taxonomy" id="1209916"/>
    <lineage>
        <taxon>Eukaryota</taxon>
        <taxon>Fungi</taxon>
        <taxon>Dikarya</taxon>
        <taxon>Ascomycota</taxon>
        <taxon>Pezizomycotina</taxon>
        <taxon>Sordariomycetes</taxon>
        <taxon>Hypocreomycetidae</taxon>
        <taxon>Glomerellales</taxon>
        <taxon>Glomerellaceae</taxon>
        <taxon>Colletotrichum</taxon>
        <taxon>Colletotrichum acutatum species complex</taxon>
    </lineage>
</organism>
<protein>
    <submittedName>
        <fullName evidence="2">Uncharacterized protein</fullName>
    </submittedName>
</protein>
<accession>A0AAI9YFS3</accession>
<dbReference type="AlphaFoldDB" id="A0AAI9YFS3"/>
<feature type="compositionally biased region" description="Low complexity" evidence="1">
    <location>
        <begin position="67"/>
        <end position="90"/>
    </location>
</feature>
<dbReference type="EMBL" id="MOOE01000030">
    <property type="protein sequence ID" value="KAK1506593.1"/>
    <property type="molecule type" value="Genomic_DNA"/>
</dbReference>
<evidence type="ECO:0000256" key="1">
    <source>
        <dbReference type="SAM" id="MobiDB-lite"/>
    </source>
</evidence>
<name>A0AAI9YFS3_9PEZI</name>
<feature type="region of interest" description="Disordered" evidence="1">
    <location>
        <begin position="61"/>
        <end position="90"/>
    </location>
</feature>
<dbReference type="RefSeq" id="XP_060304904.1">
    <property type="nucleotide sequence ID" value="XM_060464588.1"/>
</dbReference>
<keyword evidence="3" id="KW-1185">Reference proteome</keyword>